<dbReference type="PROSITE" id="PS51257">
    <property type="entry name" value="PROKAR_LIPOPROTEIN"/>
    <property type="match status" value="1"/>
</dbReference>
<dbReference type="Proteomes" id="UP000837803">
    <property type="component" value="Unassembled WGS sequence"/>
</dbReference>
<protein>
    <recommendedName>
        <fullName evidence="2">inorganic diphosphatase</fullName>
        <ecNumber evidence="2">3.6.1.1</ecNumber>
    </recommendedName>
</protein>
<dbReference type="EMBL" id="CAKLPZ010000001">
    <property type="protein sequence ID" value="CAH0999635.1"/>
    <property type="molecule type" value="Genomic_DNA"/>
</dbReference>
<evidence type="ECO:0000313" key="8">
    <source>
        <dbReference type="Proteomes" id="UP000837803"/>
    </source>
</evidence>
<organism evidence="7 8">
    <name type="scientific">Neolewinella maritima</name>
    <dbReference type="NCBI Taxonomy" id="1383882"/>
    <lineage>
        <taxon>Bacteria</taxon>
        <taxon>Pseudomonadati</taxon>
        <taxon>Bacteroidota</taxon>
        <taxon>Saprospiria</taxon>
        <taxon>Saprospirales</taxon>
        <taxon>Lewinellaceae</taxon>
        <taxon>Neolewinella</taxon>
    </lineage>
</organism>
<name>A0ABN8F0T3_9BACT</name>
<dbReference type="RefSeq" id="WP_238749836.1">
    <property type="nucleotide sequence ID" value="NZ_CAKLPZ010000001.1"/>
</dbReference>
<dbReference type="EC" id="3.6.1.1" evidence="2"/>
<reference evidence="7" key="1">
    <citation type="submission" date="2021-12" db="EMBL/GenBank/DDBJ databases">
        <authorList>
            <person name="Rodrigo-Torres L."/>
            <person name="Arahal R. D."/>
            <person name="Lucena T."/>
        </authorList>
    </citation>
    <scope>NUCLEOTIDE SEQUENCE</scope>
    <source>
        <strain evidence="7">CECT 8419</strain>
    </source>
</reference>
<dbReference type="PANTHER" id="PTHR10286">
    <property type="entry name" value="INORGANIC PYROPHOSPHATASE"/>
    <property type="match status" value="1"/>
</dbReference>
<dbReference type="Gene3D" id="3.90.80.10">
    <property type="entry name" value="Inorganic pyrophosphatase"/>
    <property type="match status" value="1"/>
</dbReference>
<dbReference type="InterPro" id="IPR036649">
    <property type="entry name" value="Pyrophosphatase_sf"/>
</dbReference>
<evidence type="ECO:0000313" key="7">
    <source>
        <dbReference type="EMBL" id="CAH0999635.1"/>
    </source>
</evidence>
<dbReference type="Pfam" id="PF00719">
    <property type="entry name" value="Pyrophosphatase"/>
    <property type="match status" value="1"/>
</dbReference>
<evidence type="ECO:0000256" key="3">
    <source>
        <dbReference type="ARBA" id="ARBA00022723"/>
    </source>
</evidence>
<proteinExistence type="predicted"/>
<evidence type="ECO:0000256" key="1">
    <source>
        <dbReference type="ARBA" id="ARBA00001946"/>
    </source>
</evidence>
<dbReference type="GO" id="GO:0004427">
    <property type="term" value="F:inorganic diphosphate phosphatase activity"/>
    <property type="evidence" value="ECO:0007669"/>
    <property type="project" value="UniProtKB-EC"/>
</dbReference>
<keyword evidence="5" id="KW-0460">Magnesium</keyword>
<gene>
    <name evidence="7" type="primary">ppa_1</name>
    <name evidence="7" type="ORF">LEM8419_00935</name>
</gene>
<feature type="chain" id="PRO_5045036647" description="inorganic diphosphatase" evidence="6">
    <location>
        <begin position="24"/>
        <end position="216"/>
    </location>
</feature>
<keyword evidence="4 7" id="KW-0378">Hydrolase</keyword>
<accession>A0ABN8F0T3</accession>
<evidence type="ECO:0000256" key="2">
    <source>
        <dbReference type="ARBA" id="ARBA00012146"/>
    </source>
</evidence>
<sequence length="216" mass="23884">MMRTFFLLLLGLLLACDPNPTVTDGGATTLVADTVDPYTIASRAGEYLNVIVEIPAGTNHKIEYHPQSGYVNDTLADGAQRVINFLPYPGNYGFVPSTLMDRARGGDGDALDVLVIGESVPTGTQLHVQPIATLLLRDRGEIDTKIIAVPAAAADRVYLADNFLDFSLGNDAAKRIIETWFLNYKGYSTVELLRWEDERYAWREVDKWTTDTLTIQ</sequence>
<evidence type="ECO:0000256" key="4">
    <source>
        <dbReference type="ARBA" id="ARBA00022801"/>
    </source>
</evidence>
<comment type="caution">
    <text evidence="7">The sequence shown here is derived from an EMBL/GenBank/DDBJ whole genome shotgun (WGS) entry which is preliminary data.</text>
</comment>
<dbReference type="InterPro" id="IPR008162">
    <property type="entry name" value="Pyrophosphatase"/>
</dbReference>
<dbReference type="SUPFAM" id="SSF50324">
    <property type="entry name" value="Inorganic pyrophosphatase"/>
    <property type="match status" value="1"/>
</dbReference>
<comment type="cofactor">
    <cofactor evidence="1">
        <name>Mg(2+)</name>
        <dbReference type="ChEBI" id="CHEBI:18420"/>
    </cofactor>
</comment>
<keyword evidence="6" id="KW-0732">Signal</keyword>
<feature type="signal peptide" evidence="6">
    <location>
        <begin position="1"/>
        <end position="23"/>
    </location>
</feature>
<keyword evidence="3" id="KW-0479">Metal-binding</keyword>
<evidence type="ECO:0000256" key="6">
    <source>
        <dbReference type="SAM" id="SignalP"/>
    </source>
</evidence>
<keyword evidence="8" id="KW-1185">Reference proteome</keyword>
<evidence type="ECO:0000256" key="5">
    <source>
        <dbReference type="ARBA" id="ARBA00022842"/>
    </source>
</evidence>